<sequence length="179" mass="19090">MDSKSAPVYPITNQPINPAGMDLYASPTANAKGEHDSYCSSHHHSHTHRINKRWLLVPALLALLSLILIACVALAQPDSTFSGLLFGYDGLAEGLVKRAAGDGTGNNNGVFVNRKYYLIIVFVGLFLVVLAAIMLSFWCCRGAFQNPLCCPCYLCACCGGLTCLECIGCGLCADAVENA</sequence>
<feature type="transmembrane region" description="Helical" evidence="1">
    <location>
        <begin position="54"/>
        <end position="75"/>
    </location>
</feature>
<organism evidence="2 3">
    <name type="scientific">Heliocybe sulcata</name>
    <dbReference type="NCBI Taxonomy" id="5364"/>
    <lineage>
        <taxon>Eukaryota</taxon>
        <taxon>Fungi</taxon>
        <taxon>Dikarya</taxon>
        <taxon>Basidiomycota</taxon>
        <taxon>Agaricomycotina</taxon>
        <taxon>Agaricomycetes</taxon>
        <taxon>Gloeophyllales</taxon>
        <taxon>Gloeophyllaceae</taxon>
        <taxon>Heliocybe</taxon>
    </lineage>
</organism>
<keyword evidence="1" id="KW-0472">Membrane</keyword>
<dbReference type="OrthoDB" id="3267785at2759"/>
<proteinExistence type="predicted"/>
<evidence type="ECO:0000313" key="2">
    <source>
        <dbReference type="EMBL" id="TFK51209.1"/>
    </source>
</evidence>
<dbReference type="Proteomes" id="UP000305948">
    <property type="component" value="Unassembled WGS sequence"/>
</dbReference>
<name>A0A5C3N0E8_9AGAM</name>
<evidence type="ECO:0000313" key="3">
    <source>
        <dbReference type="Proteomes" id="UP000305948"/>
    </source>
</evidence>
<gene>
    <name evidence="2" type="ORF">OE88DRAFT_1808011</name>
</gene>
<accession>A0A5C3N0E8</accession>
<keyword evidence="3" id="KW-1185">Reference proteome</keyword>
<dbReference type="AlphaFoldDB" id="A0A5C3N0E8"/>
<dbReference type="EMBL" id="ML213511">
    <property type="protein sequence ID" value="TFK51209.1"/>
    <property type="molecule type" value="Genomic_DNA"/>
</dbReference>
<protein>
    <submittedName>
        <fullName evidence="2">Uncharacterized protein</fullName>
    </submittedName>
</protein>
<feature type="transmembrane region" description="Helical" evidence="1">
    <location>
        <begin position="116"/>
        <end position="138"/>
    </location>
</feature>
<keyword evidence="1" id="KW-1133">Transmembrane helix</keyword>
<reference evidence="2 3" key="1">
    <citation type="journal article" date="2019" name="Nat. Ecol. Evol.">
        <title>Megaphylogeny resolves global patterns of mushroom evolution.</title>
        <authorList>
            <person name="Varga T."/>
            <person name="Krizsan K."/>
            <person name="Foldi C."/>
            <person name="Dima B."/>
            <person name="Sanchez-Garcia M."/>
            <person name="Sanchez-Ramirez S."/>
            <person name="Szollosi G.J."/>
            <person name="Szarkandi J.G."/>
            <person name="Papp V."/>
            <person name="Albert L."/>
            <person name="Andreopoulos W."/>
            <person name="Angelini C."/>
            <person name="Antonin V."/>
            <person name="Barry K.W."/>
            <person name="Bougher N.L."/>
            <person name="Buchanan P."/>
            <person name="Buyck B."/>
            <person name="Bense V."/>
            <person name="Catcheside P."/>
            <person name="Chovatia M."/>
            <person name="Cooper J."/>
            <person name="Damon W."/>
            <person name="Desjardin D."/>
            <person name="Finy P."/>
            <person name="Geml J."/>
            <person name="Haridas S."/>
            <person name="Hughes K."/>
            <person name="Justo A."/>
            <person name="Karasinski D."/>
            <person name="Kautmanova I."/>
            <person name="Kiss B."/>
            <person name="Kocsube S."/>
            <person name="Kotiranta H."/>
            <person name="LaButti K.M."/>
            <person name="Lechner B.E."/>
            <person name="Liimatainen K."/>
            <person name="Lipzen A."/>
            <person name="Lukacs Z."/>
            <person name="Mihaltcheva S."/>
            <person name="Morgado L.N."/>
            <person name="Niskanen T."/>
            <person name="Noordeloos M.E."/>
            <person name="Ohm R.A."/>
            <person name="Ortiz-Santana B."/>
            <person name="Ovrebo C."/>
            <person name="Racz N."/>
            <person name="Riley R."/>
            <person name="Savchenko A."/>
            <person name="Shiryaev A."/>
            <person name="Soop K."/>
            <person name="Spirin V."/>
            <person name="Szebenyi C."/>
            <person name="Tomsovsky M."/>
            <person name="Tulloss R.E."/>
            <person name="Uehling J."/>
            <person name="Grigoriev I.V."/>
            <person name="Vagvolgyi C."/>
            <person name="Papp T."/>
            <person name="Martin F.M."/>
            <person name="Miettinen O."/>
            <person name="Hibbett D.S."/>
            <person name="Nagy L.G."/>
        </authorList>
    </citation>
    <scope>NUCLEOTIDE SEQUENCE [LARGE SCALE GENOMIC DNA]</scope>
    <source>
        <strain evidence="2 3">OMC1185</strain>
    </source>
</reference>
<evidence type="ECO:0000256" key="1">
    <source>
        <dbReference type="SAM" id="Phobius"/>
    </source>
</evidence>
<keyword evidence="1" id="KW-0812">Transmembrane</keyword>